<sequence>MSHETAPEDRNQEVKLNLDVKKNGPKGIWYIDVNINNKRLPPIPVFHIREDSHKKDIAQALVSGEPVVAFGIGNYGLAIGVEDPRRGRNPNSWNGWWDFKPERPIESKVPILLPWKHWSRVMDKRKLHPNIRPLFTYEKLKQLYRDGIVFHIKTATYDRAPHIDNRCFIQEENGKRMISLLFWDDPDIYEVADLAFRFDPQVLVGISSYNPRGENPAFSFEEVLEMILRTKKVGFKYLVRDEVGEAVGVRSSMSIFVVEEDHFYEQRRGSISKEKFIQALALNNTYVRSDNNPVYAARGHKKNRTLDNLVEEVQRRSYEKHNSRRKQ</sequence>
<dbReference type="Proteomes" id="UP000179227">
    <property type="component" value="Unassembled WGS sequence"/>
</dbReference>
<comment type="caution">
    <text evidence="1">The sequence shown here is derived from an EMBL/GenBank/DDBJ whole genome shotgun (WGS) entry which is preliminary data.</text>
</comment>
<reference evidence="1 2" key="1">
    <citation type="journal article" date="2016" name="Nat. Commun.">
        <title>Thousands of microbial genomes shed light on interconnected biogeochemical processes in an aquifer system.</title>
        <authorList>
            <person name="Anantharaman K."/>
            <person name="Brown C.T."/>
            <person name="Hug L.A."/>
            <person name="Sharon I."/>
            <person name="Castelle C.J."/>
            <person name="Probst A.J."/>
            <person name="Thomas B.C."/>
            <person name="Singh A."/>
            <person name="Wilkins M.J."/>
            <person name="Karaoz U."/>
            <person name="Brodie E.L."/>
            <person name="Williams K.H."/>
            <person name="Hubbard S.S."/>
            <person name="Banfield J.F."/>
        </authorList>
    </citation>
    <scope>NUCLEOTIDE SEQUENCE [LARGE SCALE GENOMIC DNA]</scope>
</reference>
<evidence type="ECO:0000313" key="1">
    <source>
        <dbReference type="EMBL" id="OGE09063.1"/>
    </source>
</evidence>
<evidence type="ECO:0000313" key="2">
    <source>
        <dbReference type="Proteomes" id="UP000179227"/>
    </source>
</evidence>
<protein>
    <submittedName>
        <fullName evidence="1">Uncharacterized protein</fullName>
    </submittedName>
</protein>
<organism evidence="1 2">
    <name type="scientific">Candidatus Curtissbacteria bacterium RIFCSPLOWO2_01_FULL_42_26</name>
    <dbReference type="NCBI Taxonomy" id="1797729"/>
    <lineage>
        <taxon>Bacteria</taxon>
        <taxon>Candidatus Curtissiibacteriota</taxon>
    </lineage>
</organism>
<accession>A0A1F5HY86</accession>
<dbReference type="EMBL" id="MFBS01000027">
    <property type="protein sequence ID" value="OGE09063.1"/>
    <property type="molecule type" value="Genomic_DNA"/>
</dbReference>
<dbReference type="AlphaFoldDB" id="A0A1F5HY86"/>
<proteinExistence type="predicted"/>
<dbReference type="STRING" id="1797729.A3A60_02815"/>
<gene>
    <name evidence="1" type="ORF">A3A60_02815</name>
</gene>
<name>A0A1F5HY86_9BACT</name>